<evidence type="ECO:0000256" key="2">
    <source>
        <dbReference type="SAM" id="Phobius"/>
    </source>
</evidence>
<feature type="compositionally biased region" description="Basic and acidic residues" evidence="1">
    <location>
        <begin position="239"/>
        <end position="254"/>
    </location>
</feature>
<keyword evidence="2" id="KW-0812">Transmembrane</keyword>
<dbReference type="EMBL" id="JARBJD010000094">
    <property type="protein sequence ID" value="KAK2953230.1"/>
    <property type="molecule type" value="Genomic_DNA"/>
</dbReference>
<keyword evidence="5" id="KW-1185">Reference proteome</keyword>
<sequence length="353" mass="39261">MVEMEKRIHSLSKLNAKQARAEVLNKTLPWLIPLIVVVVLAIIVVIVLVVVCRRRKHNKKEPQATEMKDDTVHVEEVKMEENEDTHDGFRHQHILTTGRNAVEVENNTATTDAIPESLPTALNLVEALKCQEALEMTVVREVDTLYNALHVREHKRSIVKRVIERQIASGMAKIGEQTSTAAILTKLSSHWVMFDAHGNVCLKLQEPTPSIQPQPSQTPQPSQASQSGTGEKSNTQENQRWKAPEVAKMEEEKESQKVMNPLKAAVFSLGLVLWEIETGTVPFAEVDAVNAQRQMGTGTLPKMSGIGSEMRELIEQCLSLNPDDRPTLSTVSSVLDSIAEEDPSPVEPQEQKT</sequence>
<name>A0ABQ9XS62_9EUKA</name>
<feature type="domain" description="Protein kinase" evidence="3">
    <location>
        <begin position="1"/>
        <end position="335"/>
    </location>
</feature>
<accession>A0ABQ9XS62</accession>
<dbReference type="PROSITE" id="PS50011">
    <property type="entry name" value="PROTEIN_KINASE_DOM"/>
    <property type="match status" value="1"/>
</dbReference>
<dbReference type="InterPro" id="IPR011009">
    <property type="entry name" value="Kinase-like_dom_sf"/>
</dbReference>
<feature type="transmembrane region" description="Helical" evidence="2">
    <location>
        <begin position="30"/>
        <end position="51"/>
    </location>
</feature>
<dbReference type="SUPFAM" id="SSF56112">
    <property type="entry name" value="Protein kinase-like (PK-like)"/>
    <property type="match status" value="1"/>
</dbReference>
<feature type="region of interest" description="Disordered" evidence="1">
    <location>
        <begin position="206"/>
        <end position="254"/>
    </location>
</feature>
<dbReference type="Pfam" id="PF07714">
    <property type="entry name" value="PK_Tyr_Ser-Thr"/>
    <property type="match status" value="1"/>
</dbReference>
<feature type="compositionally biased region" description="Polar residues" evidence="1">
    <location>
        <begin position="228"/>
        <end position="238"/>
    </location>
</feature>
<dbReference type="Gene3D" id="1.10.510.10">
    <property type="entry name" value="Transferase(Phosphotransferase) domain 1"/>
    <property type="match status" value="1"/>
</dbReference>
<reference evidence="4 5" key="1">
    <citation type="journal article" date="2022" name="bioRxiv">
        <title>Genomics of Preaxostyla Flagellates Illuminates Evolutionary Transitions and the Path Towards Mitochondrial Loss.</title>
        <authorList>
            <person name="Novak L.V.F."/>
            <person name="Treitli S.C."/>
            <person name="Pyrih J."/>
            <person name="Halakuc P."/>
            <person name="Pipaliya S.V."/>
            <person name="Vacek V."/>
            <person name="Brzon O."/>
            <person name="Soukal P."/>
            <person name="Eme L."/>
            <person name="Dacks J.B."/>
            <person name="Karnkowska A."/>
            <person name="Elias M."/>
            <person name="Hampl V."/>
        </authorList>
    </citation>
    <scope>NUCLEOTIDE SEQUENCE [LARGE SCALE GENOMIC DNA]</scope>
    <source>
        <strain evidence="4">NAU3</strain>
        <tissue evidence="4">Gut</tissue>
    </source>
</reference>
<dbReference type="Proteomes" id="UP001281761">
    <property type="component" value="Unassembled WGS sequence"/>
</dbReference>
<keyword evidence="2" id="KW-1133">Transmembrane helix</keyword>
<evidence type="ECO:0000256" key="1">
    <source>
        <dbReference type="SAM" id="MobiDB-lite"/>
    </source>
</evidence>
<evidence type="ECO:0000313" key="4">
    <source>
        <dbReference type="EMBL" id="KAK2953230.1"/>
    </source>
</evidence>
<gene>
    <name evidence="4" type="ORF">BLNAU_11856</name>
</gene>
<dbReference type="InterPro" id="IPR000719">
    <property type="entry name" value="Prot_kinase_dom"/>
</dbReference>
<dbReference type="PANTHER" id="PTHR44329">
    <property type="entry name" value="SERINE/THREONINE-PROTEIN KINASE TNNI3K-RELATED"/>
    <property type="match status" value="1"/>
</dbReference>
<evidence type="ECO:0000259" key="3">
    <source>
        <dbReference type="PROSITE" id="PS50011"/>
    </source>
</evidence>
<organism evidence="4 5">
    <name type="scientific">Blattamonas nauphoetae</name>
    <dbReference type="NCBI Taxonomy" id="2049346"/>
    <lineage>
        <taxon>Eukaryota</taxon>
        <taxon>Metamonada</taxon>
        <taxon>Preaxostyla</taxon>
        <taxon>Oxymonadida</taxon>
        <taxon>Blattamonas</taxon>
    </lineage>
</organism>
<keyword evidence="2" id="KW-0472">Membrane</keyword>
<proteinExistence type="predicted"/>
<comment type="caution">
    <text evidence="4">The sequence shown here is derived from an EMBL/GenBank/DDBJ whole genome shotgun (WGS) entry which is preliminary data.</text>
</comment>
<evidence type="ECO:0000313" key="5">
    <source>
        <dbReference type="Proteomes" id="UP001281761"/>
    </source>
</evidence>
<dbReference type="InterPro" id="IPR051681">
    <property type="entry name" value="Ser/Thr_Kinases-Pseudokinases"/>
</dbReference>
<dbReference type="InterPro" id="IPR001245">
    <property type="entry name" value="Ser-Thr/Tyr_kinase_cat_dom"/>
</dbReference>
<protein>
    <recommendedName>
        <fullName evidence="3">Protein kinase domain-containing protein</fullName>
    </recommendedName>
</protein>